<feature type="transmembrane region" description="Helical" evidence="1">
    <location>
        <begin position="268"/>
        <end position="288"/>
    </location>
</feature>
<feature type="transmembrane region" description="Helical" evidence="1">
    <location>
        <begin position="53"/>
        <end position="71"/>
    </location>
</feature>
<evidence type="ECO:0000259" key="2">
    <source>
        <dbReference type="Pfam" id="PF01757"/>
    </source>
</evidence>
<accession>Z9JU55</accession>
<dbReference type="Proteomes" id="UP000023067">
    <property type="component" value="Unassembled WGS sequence"/>
</dbReference>
<feature type="transmembrane region" description="Helical" evidence="1">
    <location>
        <begin position="221"/>
        <end position="238"/>
    </location>
</feature>
<protein>
    <recommendedName>
        <fullName evidence="2">Acyltransferase 3 domain-containing protein</fullName>
    </recommendedName>
</protein>
<feature type="transmembrane region" description="Helical" evidence="1">
    <location>
        <begin position="183"/>
        <end position="201"/>
    </location>
</feature>
<keyword evidence="1" id="KW-0472">Membrane</keyword>
<gene>
    <name evidence="3" type="ORF">BF93_15280</name>
</gene>
<feature type="transmembrane region" description="Helical" evidence="1">
    <location>
        <begin position="300"/>
        <end position="318"/>
    </location>
</feature>
<proteinExistence type="predicted"/>
<evidence type="ECO:0000256" key="1">
    <source>
        <dbReference type="SAM" id="Phobius"/>
    </source>
</evidence>
<dbReference type="GO" id="GO:0009103">
    <property type="term" value="P:lipopolysaccharide biosynthetic process"/>
    <property type="evidence" value="ECO:0007669"/>
    <property type="project" value="TreeGrafter"/>
</dbReference>
<feature type="transmembrane region" description="Helical" evidence="1">
    <location>
        <begin position="91"/>
        <end position="112"/>
    </location>
</feature>
<keyword evidence="1" id="KW-0812">Transmembrane</keyword>
<evidence type="ECO:0000313" key="4">
    <source>
        <dbReference type="Proteomes" id="UP000023067"/>
    </source>
</evidence>
<reference evidence="3 4" key="1">
    <citation type="submission" date="2014-02" db="EMBL/GenBank/DDBJ databases">
        <title>Genome sequence of Brachybacterium phenoliresistens strain W13A50.</title>
        <authorList>
            <person name="Wang X."/>
        </authorList>
    </citation>
    <scope>NUCLEOTIDE SEQUENCE [LARGE SCALE GENOMIC DNA]</scope>
    <source>
        <strain evidence="3 4">W13A50</strain>
    </source>
</reference>
<dbReference type="OrthoDB" id="9807745at2"/>
<feature type="transmembrane region" description="Helical" evidence="1">
    <location>
        <begin position="245"/>
        <end position="262"/>
    </location>
</feature>
<feature type="transmembrane region" description="Helical" evidence="1">
    <location>
        <begin position="324"/>
        <end position="345"/>
    </location>
</feature>
<dbReference type="HOGENOM" id="CLU_005679_0_1_11"/>
<name>Z9JU55_9MICO</name>
<dbReference type="Pfam" id="PF01757">
    <property type="entry name" value="Acyl_transf_3"/>
    <property type="match status" value="1"/>
</dbReference>
<dbReference type="STRING" id="396014.BF93_15280"/>
<organism evidence="3 4">
    <name type="scientific">Brachybacterium phenoliresistens</name>
    <dbReference type="NCBI Taxonomy" id="396014"/>
    <lineage>
        <taxon>Bacteria</taxon>
        <taxon>Bacillati</taxon>
        <taxon>Actinomycetota</taxon>
        <taxon>Actinomycetes</taxon>
        <taxon>Micrococcales</taxon>
        <taxon>Dermabacteraceae</taxon>
        <taxon>Brachybacterium</taxon>
    </lineage>
</organism>
<keyword evidence="4" id="KW-1185">Reference proteome</keyword>
<dbReference type="RefSeq" id="WP_038371612.1">
    <property type="nucleotide sequence ID" value="NZ_KK069991.1"/>
</dbReference>
<dbReference type="PANTHER" id="PTHR23028:SF53">
    <property type="entry name" value="ACYL_TRANSF_3 DOMAIN-CONTAINING PROTEIN"/>
    <property type="match status" value="1"/>
</dbReference>
<feature type="transmembrane region" description="Helical" evidence="1">
    <location>
        <begin position="157"/>
        <end position="176"/>
    </location>
</feature>
<keyword evidence="1" id="KW-1133">Transmembrane helix</keyword>
<sequence>MTPVGGTLRARLETRDNAVGFVRLALAGLVILGHAFPLGGFEPVRWGPFVHGGLHGAAVEGFFVLSGYLVLASGVRSGPAPFLWRRFLRIYPAYVAAVISTAFVFAPLGAALESGARWNAASAASYVFGSLDLKPSQDGIRDTLLSVPWSGVWNGSLWTLFYEACAYAGVAIVCAIPAVRARLRSVVTISTSLLTLAYVVLPEGAITSAVPGSAGSIADTGLRLWTCFAWGMLAYVWGDRIRLTRAVGVSAASVFLLAVHVSGMPVGIGHLVAVPSLAVTVLAAACLLTTRIGSSTDLSYGVYLFGFPVQQMLVIMGIHELGWAPAVFGCLAVTLPIAWASWHLIEQPALRLRGVVPAAKIVRAA</sequence>
<dbReference type="eggNOG" id="COG1835">
    <property type="taxonomic scope" value="Bacteria"/>
</dbReference>
<evidence type="ECO:0000313" key="3">
    <source>
        <dbReference type="EMBL" id="EWS81734.1"/>
    </source>
</evidence>
<dbReference type="PANTHER" id="PTHR23028">
    <property type="entry name" value="ACETYLTRANSFERASE"/>
    <property type="match status" value="1"/>
</dbReference>
<dbReference type="GO" id="GO:0016747">
    <property type="term" value="F:acyltransferase activity, transferring groups other than amino-acyl groups"/>
    <property type="evidence" value="ECO:0007669"/>
    <property type="project" value="InterPro"/>
</dbReference>
<dbReference type="GO" id="GO:0016020">
    <property type="term" value="C:membrane"/>
    <property type="evidence" value="ECO:0007669"/>
    <property type="project" value="TreeGrafter"/>
</dbReference>
<dbReference type="InterPro" id="IPR050879">
    <property type="entry name" value="Acyltransferase_3"/>
</dbReference>
<dbReference type="InterPro" id="IPR002656">
    <property type="entry name" value="Acyl_transf_3_dom"/>
</dbReference>
<comment type="caution">
    <text evidence="3">The sequence shown here is derived from an EMBL/GenBank/DDBJ whole genome shotgun (WGS) entry which is preliminary data.</text>
</comment>
<dbReference type="EMBL" id="JDYK01000006">
    <property type="protein sequence ID" value="EWS81734.1"/>
    <property type="molecule type" value="Genomic_DNA"/>
</dbReference>
<feature type="transmembrane region" description="Helical" evidence="1">
    <location>
        <begin position="21"/>
        <end position="41"/>
    </location>
</feature>
<feature type="domain" description="Acyltransferase 3" evidence="2">
    <location>
        <begin position="21"/>
        <end position="342"/>
    </location>
</feature>
<dbReference type="AlphaFoldDB" id="Z9JU55"/>